<feature type="domain" description="LptD C-terminal" evidence="3">
    <location>
        <begin position="448"/>
        <end position="804"/>
    </location>
</feature>
<dbReference type="InterPro" id="IPR007543">
    <property type="entry name" value="LptD_C"/>
</dbReference>
<dbReference type="EMBL" id="OCNJ01000001">
    <property type="protein sequence ID" value="SOD89422.1"/>
    <property type="molecule type" value="Genomic_DNA"/>
</dbReference>
<keyword evidence="1" id="KW-0732">Signal</keyword>
<dbReference type="GO" id="GO:0015920">
    <property type="term" value="P:lipopolysaccharide transport"/>
    <property type="evidence" value="ECO:0007669"/>
    <property type="project" value="InterPro"/>
</dbReference>
<dbReference type="GO" id="GO:0009279">
    <property type="term" value="C:cell outer membrane"/>
    <property type="evidence" value="ECO:0007669"/>
    <property type="project" value="UniProtKB-SubCell"/>
</dbReference>
<dbReference type="PANTHER" id="PTHR30189">
    <property type="entry name" value="LPS-ASSEMBLY PROTEIN"/>
    <property type="match status" value="1"/>
</dbReference>
<organism evidence="4 5">
    <name type="scientific">Caenispirillum bisanense</name>
    <dbReference type="NCBI Taxonomy" id="414052"/>
    <lineage>
        <taxon>Bacteria</taxon>
        <taxon>Pseudomonadati</taxon>
        <taxon>Pseudomonadota</taxon>
        <taxon>Alphaproteobacteria</taxon>
        <taxon>Rhodospirillales</taxon>
        <taxon>Novispirillaceae</taxon>
        <taxon>Caenispirillum</taxon>
    </lineage>
</organism>
<dbReference type="PANTHER" id="PTHR30189:SF1">
    <property type="entry name" value="LPS-ASSEMBLY PROTEIN LPTD"/>
    <property type="match status" value="1"/>
</dbReference>
<comment type="similarity">
    <text evidence="1">Belongs to the LptD family.</text>
</comment>
<dbReference type="GO" id="GO:1990351">
    <property type="term" value="C:transporter complex"/>
    <property type="evidence" value="ECO:0007669"/>
    <property type="project" value="TreeGrafter"/>
</dbReference>
<evidence type="ECO:0000256" key="2">
    <source>
        <dbReference type="SAM" id="MobiDB-lite"/>
    </source>
</evidence>
<dbReference type="Gene3D" id="2.60.450.10">
    <property type="entry name" value="Lipopolysaccharide (LPS) transport protein A like domain"/>
    <property type="match status" value="1"/>
</dbReference>
<protein>
    <recommendedName>
        <fullName evidence="1">LPS-assembly protein LptD</fullName>
    </recommendedName>
</protein>
<comment type="subunit">
    <text evidence="1">Component of the lipopolysaccharide transport and assembly complex.</text>
</comment>
<keyword evidence="1" id="KW-0998">Cell outer membrane</keyword>
<evidence type="ECO:0000313" key="5">
    <source>
        <dbReference type="Proteomes" id="UP000219621"/>
    </source>
</evidence>
<keyword evidence="5" id="KW-1185">Reference proteome</keyword>
<feature type="signal peptide" evidence="1">
    <location>
        <begin position="1"/>
        <end position="26"/>
    </location>
</feature>
<dbReference type="AlphaFoldDB" id="A0A286G1U8"/>
<accession>A0A286G1U8</accession>
<dbReference type="HAMAP" id="MF_01411">
    <property type="entry name" value="LPS_assembly_LptD"/>
    <property type="match status" value="1"/>
</dbReference>
<dbReference type="OrthoDB" id="9760225at2"/>
<evidence type="ECO:0000256" key="1">
    <source>
        <dbReference type="HAMAP-Rule" id="MF_01411"/>
    </source>
</evidence>
<sequence precursor="true">MLRRSPRPLTLTAGVAALLAAPAASAATPVGSGWQPSRPLWEAGTTAAAPLAAPATAPLVAPATAPLVAPATPGVAPTAPTAPWAPPMTARPVVVQQVAAEPAPAPAVPPLVAPPAEALGAGAAPMATPRPTSDPVFDNPPPRDDSAPIRQARSGARLPGAGMESLIRRPEFGNLPRPYTPPQVPPTAAGEPRTSVVAEELSYDDDAEVVTARGKVELVYEGRVLRADTVRYDTVADRVTAEGDVVVVDTDGTVSFFDFAELTGDMKEGFAREATLLLADRSRATGELLTRENDVNTMREAIYTACDPCEDPNAAPLWRLRADRITHDEAEKMVYYRDAWMEFAGLPVFYTPYLSHPDPTVKRKSGFMPPSYSYNSDLGAQVTIPYYIVIDGQQDAEVALRWTGVEGPVFEGAYSGLYSSGALDAAGSITRDADGQTRGHLDTTLMWHFDNTWRGGWDAELASDGTYQRKYRYGDTSDAWLVSEAFLEGFGRRSYARARGLYFQELREATDIDEVPVVLPDLTYSFVSRPFESGAWWTFDAAGTALTREDGIDSRRAGVETAIHYPYYGSLGDVTEFMVALRTDGYSLGVDDARVPTNPAINDGFAGRFVPTAGVTWRWPVTRDNGWFREVLEPMASAYFSPEDANNDEIPNEDSRDFEFDAANLFDRNRFAGWDRVETGARVNYGLKWTAYWPEGESLSLLFGQAYHFDDKMTAFGSEDGGASDYVGRVAMDVAPWLNLDYRFRLDQDDFEMRQQEVVATAGSPVLTVSVGYLQASPDPWMTESIGEREQVTLAAQSRILRNWSLFGATTLNITSAEADEPLQTSFGAIYDDECFTAFATISNDATEDRDYEGGTEIMFRVVFKTLGELDFGSVEAGFGE</sequence>
<dbReference type="Proteomes" id="UP000219621">
    <property type="component" value="Unassembled WGS sequence"/>
</dbReference>
<comment type="subcellular location">
    <subcellularLocation>
        <location evidence="1">Cell outer membrane</location>
    </subcellularLocation>
</comment>
<reference evidence="4 5" key="1">
    <citation type="submission" date="2017-09" db="EMBL/GenBank/DDBJ databases">
        <authorList>
            <person name="Ehlers B."/>
            <person name="Leendertz F.H."/>
        </authorList>
    </citation>
    <scope>NUCLEOTIDE SEQUENCE [LARGE SCALE GENOMIC DNA]</scope>
    <source>
        <strain evidence="4 5">USBA 140</strain>
    </source>
</reference>
<dbReference type="InterPro" id="IPR020889">
    <property type="entry name" value="LipoPS_assembly_LptD"/>
</dbReference>
<evidence type="ECO:0000313" key="4">
    <source>
        <dbReference type="EMBL" id="SOD89422.1"/>
    </source>
</evidence>
<dbReference type="InterPro" id="IPR050218">
    <property type="entry name" value="LptD"/>
</dbReference>
<keyword evidence="1" id="KW-0472">Membrane</keyword>
<proteinExistence type="inferred from homology"/>
<dbReference type="RefSeq" id="WP_097277127.1">
    <property type="nucleotide sequence ID" value="NZ_OCNJ01000001.1"/>
</dbReference>
<comment type="caution">
    <text evidence="1">Lacks conserved residue(s) required for the propagation of feature annotation.</text>
</comment>
<feature type="chain" id="PRO_5013415101" description="LPS-assembly protein LptD" evidence="1">
    <location>
        <begin position="27"/>
        <end position="881"/>
    </location>
</feature>
<dbReference type="Pfam" id="PF04453">
    <property type="entry name" value="LptD"/>
    <property type="match status" value="1"/>
</dbReference>
<evidence type="ECO:0000259" key="3">
    <source>
        <dbReference type="Pfam" id="PF04453"/>
    </source>
</evidence>
<comment type="function">
    <text evidence="1">Involved in the assembly of lipopolysaccharide (LPS) at the surface of the outer membrane.</text>
</comment>
<name>A0A286G1U8_9PROT</name>
<gene>
    <name evidence="1" type="primary">lptD</name>
    <name evidence="4" type="ORF">SAMN05421508_101214</name>
</gene>
<dbReference type="GO" id="GO:0043165">
    <property type="term" value="P:Gram-negative-bacterium-type cell outer membrane assembly"/>
    <property type="evidence" value="ECO:0007669"/>
    <property type="project" value="UniProtKB-UniRule"/>
</dbReference>
<feature type="region of interest" description="Disordered" evidence="2">
    <location>
        <begin position="121"/>
        <end position="192"/>
    </location>
</feature>